<protein>
    <recommendedName>
        <fullName evidence="3">DUF1845 domain-containing protein</fullName>
    </recommendedName>
</protein>
<evidence type="ECO:0000313" key="2">
    <source>
        <dbReference type="Proteomes" id="UP000004349"/>
    </source>
</evidence>
<dbReference type="RefSeq" id="WP_005597204.1">
    <property type="nucleotide sequence ID" value="NZ_AFWE01000177.1"/>
</dbReference>
<name>F9RRC3_9VIBR</name>
<dbReference type="eggNOG" id="ENOG5031Q58">
    <property type="taxonomic scope" value="Bacteria"/>
</dbReference>
<dbReference type="Proteomes" id="UP000004349">
    <property type="component" value="Unassembled WGS sequence"/>
</dbReference>
<sequence>MQLQSQRLLSLWDHNQYSNDKTRTKPIDGLFVYNSLFSVSAFASKQDQTPATLLAQMTTNKLLITLRDLRNNISKVDRELVSRIGSIPMNTSAHKRESKKIHIDESKHTPTTVMLIKVFLASDEYFTHLNQARLDGELLDTEQQENRKEIIALVIQTLHDINKMCISYHKVRKSVEAKE</sequence>
<comment type="caution">
    <text evidence="1">The sequence shown here is derived from an EMBL/GenBank/DDBJ whole genome shotgun (WGS) entry which is preliminary data.</text>
</comment>
<dbReference type="EMBL" id="AFWE01000177">
    <property type="protein sequence ID" value="EGU33309.1"/>
    <property type="molecule type" value="Genomic_DNA"/>
</dbReference>
<gene>
    <name evidence="1" type="ORF">VIS19158_09288</name>
</gene>
<organism evidence="1 2">
    <name type="scientific">Vibrio scophthalmi LMG 19158</name>
    <dbReference type="NCBI Taxonomy" id="870967"/>
    <lineage>
        <taxon>Bacteria</taxon>
        <taxon>Pseudomonadati</taxon>
        <taxon>Pseudomonadota</taxon>
        <taxon>Gammaproteobacteria</taxon>
        <taxon>Vibrionales</taxon>
        <taxon>Vibrionaceae</taxon>
        <taxon>Vibrio</taxon>
    </lineage>
</organism>
<reference evidence="1 2" key="1">
    <citation type="journal article" date="2012" name="Int. J. Syst. Evol. Microbiol.">
        <title>Vibrio caribbeanicus sp. nov., isolated from the marine sponge Scleritoderma cyanea.</title>
        <authorList>
            <person name="Hoffmann M."/>
            <person name="Monday S.R."/>
            <person name="Allard M.W."/>
            <person name="Strain E.A."/>
            <person name="Whittaker P."/>
            <person name="Naum M."/>
            <person name="McCarthy P.J."/>
            <person name="Lopez J.V."/>
            <person name="Fischer M."/>
            <person name="Brown E.W."/>
        </authorList>
    </citation>
    <scope>NUCLEOTIDE SEQUENCE [LARGE SCALE GENOMIC DNA]</scope>
    <source>
        <strain evidence="1 2">LMG 19158</strain>
    </source>
</reference>
<evidence type="ECO:0008006" key="3">
    <source>
        <dbReference type="Google" id="ProtNLM"/>
    </source>
</evidence>
<evidence type="ECO:0000313" key="1">
    <source>
        <dbReference type="EMBL" id="EGU33309.1"/>
    </source>
</evidence>
<dbReference type="AlphaFoldDB" id="F9RRC3"/>
<proteinExistence type="predicted"/>
<accession>F9RRC3</accession>